<dbReference type="AlphaFoldDB" id="A0AAV7KT90"/>
<dbReference type="EMBL" id="JANPWB010000016">
    <property type="protein sequence ID" value="KAJ1081937.1"/>
    <property type="molecule type" value="Genomic_DNA"/>
</dbReference>
<reference evidence="1" key="1">
    <citation type="journal article" date="2022" name="bioRxiv">
        <title>Sequencing and chromosome-scale assembly of the giantPleurodeles waltlgenome.</title>
        <authorList>
            <person name="Brown T."/>
            <person name="Elewa A."/>
            <person name="Iarovenko S."/>
            <person name="Subramanian E."/>
            <person name="Araus A.J."/>
            <person name="Petzold A."/>
            <person name="Susuki M."/>
            <person name="Suzuki K.-i.T."/>
            <person name="Hayashi T."/>
            <person name="Toyoda A."/>
            <person name="Oliveira C."/>
            <person name="Osipova E."/>
            <person name="Leigh N.D."/>
            <person name="Simon A."/>
            <person name="Yun M.H."/>
        </authorList>
    </citation>
    <scope>NUCLEOTIDE SEQUENCE</scope>
    <source>
        <strain evidence="1">20211129_DDA</strain>
        <tissue evidence="1">Liver</tissue>
    </source>
</reference>
<proteinExistence type="predicted"/>
<sequence length="98" mass="10348">MIAFSSADQLRLARGSAKRAPLQPLSALCEHRTCSCGRRAPRCFCQAGTDGRTSSRDQRGTLSPAKGVDKIAFIAVAGVSLAPSSKESELSTTTCDIF</sequence>
<dbReference type="Proteomes" id="UP001066276">
    <property type="component" value="Chromosome 12"/>
</dbReference>
<evidence type="ECO:0000313" key="1">
    <source>
        <dbReference type="EMBL" id="KAJ1081937.1"/>
    </source>
</evidence>
<comment type="caution">
    <text evidence="1">The sequence shown here is derived from an EMBL/GenBank/DDBJ whole genome shotgun (WGS) entry which is preliminary data.</text>
</comment>
<keyword evidence="2" id="KW-1185">Reference proteome</keyword>
<protein>
    <submittedName>
        <fullName evidence="1">Uncharacterized protein</fullName>
    </submittedName>
</protein>
<name>A0AAV7KT90_PLEWA</name>
<organism evidence="1 2">
    <name type="scientific">Pleurodeles waltl</name>
    <name type="common">Iberian ribbed newt</name>
    <dbReference type="NCBI Taxonomy" id="8319"/>
    <lineage>
        <taxon>Eukaryota</taxon>
        <taxon>Metazoa</taxon>
        <taxon>Chordata</taxon>
        <taxon>Craniata</taxon>
        <taxon>Vertebrata</taxon>
        <taxon>Euteleostomi</taxon>
        <taxon>Amphibia</taxon>
        <taxon>Batrachia</taxon>
        <taxon>Caudata</taxon>
        <taxon>Salamandroidea</taxon>
        <taxon>Salamandridae</taxon>
        <taxon>Pleurodelinae</taxon>
        <taxon>Pleurodeles</taxon>
    </lineage>
</organism>
<gene>
    <name evidence="1" type="ORF">NDU88_002109</name>
</gene>
<evidence type="ECO:0000313" key="2">
    <source>
        <dbReference type="Proteomes" id="UP001066276"/>
    </source>
</evidence>
<accession>A0AAV7KT90</accession>